<dbReference type="InterPro" id="IPR050307">
    <property type="entry name" value="Sterol_Desaturase_Related"/>
</dbReference>
<evidence type="ECO:0000256" key="3">
    <source>
        <dbReference type="ARBA" id="ARBA00022989"/>
    </source>
</evidence>
<keyword evidence="3 5" id="KW-1133">Transmembrane helix</keyword>
<dbReference type="EMBL" id="CADIJX010000018">
    <property type="protein sequence ID" value="CAB3714415.1"/>
    <property type="molecule type" value="Genomic_DNA"/>
</dbReference>
<dbReference type="GO" id="GO:0008610">
    <property type="term" value="P:lipid biosynthetic process"/>
    <property type="evidence" value="ECO:0007669"/>
    <property type="project" value="InterPro"/>
</dbReference>
<protein>
    <recommendedName>
        <fullName evidence="6">Fatty acid hydroxylase domain-containing protein</fullName>
    </recommendedName>
</protein>
<feature type="transmembrane region" description="Helical" evidence="5">
    <location>
        <begin position="152"/>
        <end position="173"/>
    </location>
</feature>
<evidence type="ECO:0000313" key="7">
    <source>
        <dbReference type="EMBL" id="CAB3714415.1"/>
    </source>
</evidence>
<dbReference type="Pfam" id="PF04116">
    <property type="entry name" value="FA_hydroxylase"/>
    <property type="match status" value="1"/>
</dbReference>
<feature type="transmembrane region" description="Helical" evidence="5">
    <location>
        <begin position="282"/>
        <end position="304"/>
    </location>
</feature>
<feature type="transmembrane region" description="Helical" evidence="5">
    <location>
        <begin position="310"/>
        <end position="326"/>
    </location>
</feature>
<feature type="transmembrane region" description="Helical" evidence="5">
    <location>
        <begin position="118"/>
        <end position="140"/>
    </location>
</feature>
<feature type="transmembrane region" description="Helical" evidence="5">
    <location>
        <begin position="94"/>
        <end position="113"/>
    </location>
</feature>
<evidence type="ECO:0000256" key="2">
    <source>
        <dbReference type="ARBA" id="ARBA00022692"/>
    </source>
</evidence>
<dbReference type="AlphaFoldDB" id="A0A6S7A5S4"/>
<evidence type="ECO:0000256" key="1">
    <source>
        <dbReference type="ARBA" id="ARBA00004370"/>
    </source>
</evidence>
<feature type="domain" description="Fatty acid hydroxylase" evidence="6">
    <location>
        <begin position="238"/>
        <end position="371"/>
    </location>
</feature>
<dbReference type="GO" id="GO:0016020">
    <property type="term" value="C:membrane"/>
    <property type="evidence" value="ECO:0007669"/>
    <property type="project" value="UniProtKB-SubCell"/>
</dbReference>
<keyword evidence="4 5" id="KW-0472">Membrane</keyword>
<dbReference type="GO" id="GO:0016491">
    <property type="term" value="F:oxidoreductase activity"/>
    <property type="evidence" value="ECO:0007669"/>
    <property type="project" value="InterPro"/>
</dbReference>
<gene>
    <name evidence="7" type="ORF">LMG3431_06206</name>
</gene>
<name>A0A6S7A5S4_9BURK</name>
<proteinExistence type="predicted"/>
<dbReference type="PANTHER" id="PTHR11863">
    <property type="entry name" value="STEROL DESATURASE"/>
    <property type="match status" value="1"/>
</dbReference>
<keyword evidence="2 5" id="KW-0812">Transmembrane</keyword>
<dbReference type="Proteomes" id="UP000494108">
    <property type="component" value="Unassembled WGS sequence"/>
</dbReference>
<feature type="transmembrane region" description="Helical" evidence="5">
    <location>
        <begin position="51"/>
        <end position="74"/>
    </location>
</feature>
<evidence type="ECO:0000256" key="5">
    <source>
        <dbReference type="SAM" id="Phobius"/>
    </source>
</evidence>
<dbReference type="InterPro" id="IPR006694">
    <property type="entry name" value="Fatty_acid_hydroxylase"/>
</dbReference>
<organism evidence="7 8">
    <name type="scientific">Achromobacter pestifer</name>
    <dbReference type="NCBI Taxonomy" id="1353889"/>
    <lineage>
        <taxon>Bacteria</taxon>
        <taxon>Pseudomonadati</taxon>
        <taxon>Pseudomonadota</taxon>
        <taxon>Betaproteobacteria</taxon>
        <taxon>Burkholderiales</taxon>
        <taxon>Alcaligenaceae</taxon>
        <taxon>Achromobacter</taxon>
    </lineage>
</organism>
<reference evidence="7 8" key="1">
    <citation type="submission" date="2020-04" db="EMBL/GenBank/DDBJ databases">
        <authorList>
            <person name="De Canck E."/>
        </authorList>
    </citation>
    <scope>NUCLEOTIDE SEQUENCE [LARGE SCALE GENOMIC DNA]</scope>
    <source>
        <strain evidence="7 8">LMG 3431</strain>
    </source>
</reference>
<evidence type="ECO:0000256" key="4">
    <source>
        <dbReference type="ARBA" id="ARBA00023136"/>
    </source>
</evidence>
<feature type="transmembrane region" description="Helical" evidence="5">
    <location>
        <begin position="194"/>
        <end position="212"/>
    </location>
</feature>
<keyword evidence="8" id="KW-1185">Reference proteome</keyword>
<evidence type="ECO:0000259" key="6">
    <source>
        <dbReference type="Pfam" id="PF04116"/>
    </source>
</evidence>
<sequence length="407" mass="46077">MLTFHYMGVSARRYTRFPVVSHQSDMKQRVPIYRQVFELFRQDGRIHSGTGMMSGVIALFLAILAVLGVLAFHFPAYLTTPELRAFYSVDAMRTLLFAALLVSGSIALANTILGRQRWLNITAFVLVCCAVAAGGSQVVVTTTNTGNHPYLGLDWFILDLLASSTVFIIFEKLTPLYPGQPVFRGEWQVDMKHFLFNHLSVGAVLLCINFFIHRLFSWAAYEPLQAAIQSMPYLLELFVAVLVADLAQYAAHRVYHEVPVMWRFHAVHHSTRTLDWLAGSRLHIVELLITRVAVLGVLFVLGFSKSVLDAYIIIVGFQAVLIHSNVKLPWGWLRYIIVTPDFHHWHHSSDTEAIDKNYAAHFSFIDYIFGTAVRGVGKRLPENYGILDNDMPTTFLAQQAYPFARKK</sequence>
<evidence type="ECO:0000313" key="8">
    <source>
        <dbReference type="Proteomes" id="UP000494108"/>
    </source>
</evidence>
<accession>A0A6S7A5S4</accession>
<comment type="subcellular location">
    <subcellularLocation>
        <location evidence="1">Membrane</location>
    </subcellularLocation>
</comment>
<dbReference type="GO" id="GO:0005506">
    <property type="term" value="F:iron ion binding"/>
    <property type="evidence" value="ECO:0007669"/>
    <property type="project" value="InterPro"/>
</dbReference>